<dbReference type="HOGENOM" id="CLU_020019_9_2_11"/>
<dbReference type="EMBL" id="ACZI02000001">
    <property type="protein sequence ID" value="EFV12289.1"/>
    <property type="molecule type" value="Genomic_DNA"/>
</dbReference>
<evidence type="ECO:0000256" key="4">
    <source>
        <dbReference type="ARBA" id="ARBA00022692"/>
    </source>
</evidence>
<comment type="similarity">
    <text evidence="2 7">Belongs to the MIP/aquaporin (TC 1.A.8) family.</text>
</comment>
<gene>
    <name evidence="9" type="ORF">HMPREF9336_02849</name>
</gene>
<protein>
    <recommendedName>
        <fullName evidence="11">Glycerol uptake facilitator protein</fullName>
    </recommendedName>
</protein>
<feature type="transmembrane region" description="Helical" evidence="8">
    <location>
        <begin position="140"/>
        <end position="162"/>
    </location>
</feature>
<keyword evidence="10" id="KW-1185">Reference proteome</keyword>
<proteinExistence type="inferred from homology"/>
<dbReference type="SUPFAM" id="SSF81338">
    <property type="entry name" value="Aquaporin-like"/>
    <property type="match status" value="1"/>
</dbReference>
<evidence type="ECO:0000256" key="2">
    <source>
        <dbReference type="ARBA" id="ARBA00006175"/>
    </source>
</evidence>
<dbReference type="GO" id="GO:0015254">
    <property type="term" value="F:glycerol channel activity"/>
    <property type="evidence" value="ECO:0007669"/>
    <property type="project" value="TreeGrafter"/>
</dbReference>
<dbReference type="Gene3D" id="1.20.1080.10">
    <property type="entry name" value="Glycerol uptake facilitator protein"/>
    <property type="match status" value="1"/>
</dbReference>
<evidence type="ECO:0000256" key="3">
    <source>
        <dbReference type="ARBA" id="ARBA00022448"/>
    </source>
</evidence>
<feature type="transmembrane region" description="Helical" evidence="8">
    <location>
        <begin position="169"/>
        <end position="191"/>
    </location>
</feature>
<evidence type="ECO:0000256" key="5">
    <source>
        <dbReference type="ARBA" id="ARBA00022989"/>
    </source>
</evidence>
<dbReference type="STRING" id="679197.HMPREF9336_02849"/>
<evidence type="ECO:0000313" key="10">
    <source>
        <dbReference type="Proteomes" id="UP000004816"/>
    </source>
</evidence>
<dbReference type="PANTHER" id="PTHR43829:SF9">
    <property type="entry name" value="AQUAPORIN-9"/>
    <property type="match status" value="1"/>
</dbReference>
<evidence type="ECO:0000256" key="8">
    <source>
        <dbReference type="SAM" id="Phobius"/>
    </source>
</evidence>
<evidence type="ECO:0000256" key="7">
    <source>
        <dbReference type="RuleBase" id="RU000477"/>
    </source>
</evidence>
<organism evidence="9 10">
    <name type="scientific">Segniliparus rugosus (strain ATCC BAA-974 / DSM 45345 / CCUG 50838 / CIP 108380 / JCM 13579 / CDC 945)</name>
    <dbReference type="NCBI Taxonomy" id="679197"/>
    <lineage>
        <taxon>Bacteria</taxon>
        <taxon>Bacillati</taxon>
        <taxon>Actinomycetota</taxon>
        <taxon>Actinomycetes</taxon>
        <taxon>Mycobacteriales</taxon>
        <taxon>Segniliparaceae</taxon>
        <taxon>Segniliparus</taxon>
    </lineage>
</organism>
<dbReference type="AlphaFoldDB" id="E5XTM7"/>
<dbReference type="PRINTS" id="PR00783">
    <property type="entry name" value="MINTRINSICP"/>
</dbReference>
<feature type="transmembrane region" description="Helical" evidence="8">
    <location>
        <begin position="45"/>
        <end position="70"/>
    </location>
</feature>
<sequence length="245" mass="24832">MPQVFLAEFLGTAALLLIGCAAVANAVLAGTKGVATGIGWLTPSVGWGMAVFAGAGVGFHSGAYLNPALVLAQVVRGRELTAGVAPTLGNVAGYVLAEFLGAFVGSALAWLAFKSHFDGEPDPAKKLGVFATGPQIRAPLWNLVTEAVATFLLVVVIFHFAVNPAGFGPLYAGLLVLGIAVGLGGPTGYAINPARDLAPRVAHAILPIPGKGPSDWGYSWIPVLGPLLGGGLGGLVCRFLPYLPG</sequence>
<keyword evidence="4 7" id="KW-0812">Transmembrane</keyword>
<feature type="transmembrane region" description="Helical" evidence="8">
    <location>
        <begin position="91"/>
        <end position="113"/>
    </location>
</feature>
<dbReference type="PANTHER" id="PTHR43829">
    <property type="entry name" value="AQUAPORIN OR AQUAGLYCEROPORIN RELATED"/>
    <property type="match status" value="1"/>
</dbReference>
<dbReference type="OrthoDB" id="9807293at2"/>
<reference evidence="9 10" key="1">
    <citation type="journal article" date="2011" name="Stand. Genomic Sci.">
        <title>High quality draft genome sequence of Segniliparus rugosus CDC 945(T)= (ATCC BAA-974(T)).</title>
        <authorList>
            <person name="Earl A.M."/>
            <person name="Desjardins C.A."/>
            <person name="Fitzgerald M.G."/>
            <person name="Arachchi H.M."/>
            <person name="Zeng Q."/>
            <person name="Mehta T."/>
            <person name="Griggs A."/>
            <person name="Birren B.W."/>
            <person name="Toney N.C."/>
            <person name="Carr J."/>
            <person name="Posey J."/>
            <person name="Butler W.R."/>
        </authorList>
    </citation>
    <scope>NUCLEOTIDE SEQUENCE [LARGE SCALE GENOMIC DNA]</scope>
    <source>
        <strain evidence="10">ATCC BAA-974 / DSM 45345 / CCUG 50838 / CIP 108380 / JCM 13579 / CDC 945</strain>
    </source>
</reference>
<keyword evidence="5 8" id="KW-1133">Transmembrane helix</keyword>
<dbReference type="GO" id="GO:0005886">
    <property type="term" value="C:plasma membrane"/>
    <property type="evidence" value="ECO:0007669"/>
    <property type="project" value="TreeGrafter"/>
</dbReference>
<evidence type="ECO:0008006" key="11">
    <source>
        <dbReference type="Google" id="ProtNLM"/>
    </source>
</evidence>
<keyword evidence="6 8" id="KW-0472">Membrane</keyword>
<dbReference type="InterPro" id="IPR050363">
    <property type="entry name" value="MIP/Aquaporin"/>
</dbReference>
<keyword evidence="3 7" id="KW-0813">Transport</keyword>
<dbReference type="InterPro" id="IPR023271">
    <property type="entry name" value="Aquaporin-like"/>
</dbReference>
<accession>E5XTM7</accession>
<comment type="subcellular location">
    <subcellularLocation>
        <location evidence="1">Membrane</location>
        <topology evidence="1">Multi-pass membrane protein</topology>
    </subcellularLocation>
</comment>
<dbReference type="InterPro" id="IPR000425">
    <property type="entry name" value="MIP"/>
</dbReference>
<feature type="transmembrane region" description="Helical" evidence="8">
    <location>
        <begin position="220"/>
        <end position="240"/>
    </location>
</feature>
<dbReference type="Pfam" id="PF00230">
    <property type="entry name" value="MIP"/>
    <property type="match status" value="1"/>
</dbReference>
<name>E5XTM7_SEGRC</name>
<dbReference type="Proteomes" id="UP000004816">
    <property type="component" value="Unassembled WGS sequence"/>
</dbReference>
<evidence type="ECO:0000256" key="6">
    <source>
        <dbReference type="ARBA" id="ARBA00023136"/>
    </source>
</evidence>
<evidence type="ECO:0000313" key="9">
    <source>
        <dbReference type="EMBL" id="EFV12289.1"/>
    </source>
</evidence>
<comment type="caution">
    <text evidence="9">The sequence shown here is derived from an EMBL/GenBank/DDBJ whole genome shotgun (WGS) entry which is preliminary data.</text>
</comment>
<evidence type="ECO:0000256" key="1">
    <source>
        <dbReference type="ARBA" id="ARBA00004141"/>
    </source>
</evidence>
<dbReference type="eggNOG" id="COG0580">
    <property type="taxonomic scope" value="Bacteria"/>
</dbReference>
<dbReference type="RefSeq" id="WP_007471483.1">
    <property type="nucleotide sequence ID" value="NZ_KI391953.1"/>
</dbReference>